<proteinExistence type="predicted"/>
<evidence type="ECO:0000313" key="2">
    <source>
        <dbReference type="EMBL" id="KAE9264387.1"/>
    </source>
</evidence>
<feature type="compositionally biased region" description="Basic residues" evidence="1">
    <location>
        <begin position="85"/>
        <end position="98"/>
    </location>
</feature>
<organism evidence="2 3">
    <name type="scientific">Phytophthora fragariae</name>
    <dbReference type="NCBI Taxonomy" id="53985"/>
    <lineage>
        <taxon>Eukaryota</taxon>
        <taxon>Sar</taxon>
        <taxon>Stramenopiles</taxon>
        <taxon>Oomycota</taxon>
        <taxon>Peronosporomycetes</taxon>
        <taxon>Peronosporales</taxon>
        <taxon>Peronosporaceae</taxon>
        <taxon>Phytophthora</taxon>
    </lineage>
</organism>
<name>A0A6A4AV04_9STRA</name>
<reference evidence="2 3" key="1">
    <citation type="submission" date="2018-08" db="EMBL/GenBank/DDBJ databases">
        <title>Genomic investigation of the strawberry pathogen Phytophthora fragariae indicates pathogenicity is determined by transcriptional variation in three key races.</title>
        <authorList>
            <person name="Adams T.M."/>
            <person name="Armitage A.D."/>
            <person name="Sobczyk M.K."/>
            <person name="Bates H.J."/>
            <person name="Dunwell J.M."/>
            <person name="Nellist C.F."/>
            <person name="Harrison R.J."/>
        </authorList>
    </citation>
    <scope>NUCLEOTIDE SEQUENCE [LARGE SCALE GENOMIC DNA]</scope>
    <source>
        <strain evidence="2 3">A4</strain>
    </source>
</reference>
<protein>
    <submittedName>
        <fullName evidence="2">Uncharacterized protein</fullName>
    </submittedName>
</protein>
<dbReference type="EMBL" id="QXGE01006893">
    <property type="protein sequence ID" value="KAE9264387.1"/>
    <property type="molecule type" value="Genomic_DNA"/>
</dbReference>
<gene>
    <name evidence="2" type="ORF">PF001_g31299</name>
</gene>
<evidence type="ECO:0000256" key="1">
    <source>
        <dbReference type="SAM" id="MobiDB-lite"/>
    </source>
</evidence>
<dbReference type="AlphaFoldDB" id="A0A6A4AV04"/>
<evidence type="ECO:0000313" key="3">
    <source>
        <dbReference type="Proteomes" id="UP000437068"/>
    </source>
</evidence>
<comment type="caution">
    <text evidence="2">The sequence shown here is derived from an EMBL/GenBank/DDBJ whole genome shotgun (WGS) entry which is preliminary data.</text>
</comment>
<feature type="region of interest" description="Disordered" evidence="1">
    <location>
        <begin position="74"/>
        <end position="107"/>
    </location>
</feature>
<sequence length="107" mass="11699">MALMVLPVCLVPTLKEGSGAAFAGCLGTIIRYHRRSSGHPRHARPSGRAIPGAQVFSSGWCVWQPVARVRRRYRDPGPAASAQRPHPHAPRGRRHRCVRVVPVPGAR</sequence>
<accession>A0A6A4AV04</accession>
<dbReference type="Proteomes" id="UP000437068">
    <property type="component" value="Unassembled WGS sequence"/>
</dbReference>